<keyword evidence="4" id="KW-1185">Reference proteome</keyword>
<evidence type="ECO:0000313" key="4">
    <source>
        <dbReference type="Proteomes" id="UP000562352"/>
    </source>
</evidence>
<dbReference type="AlphaFoldDB" id="A0A841D9H3"/>
<keyword evidence="2" id="KW-0812">Transmembrane</keyword>
<sequence>MIEHADQLVLEYVSRAADAAHGVLRPEQRIDFVHRLRARIDAERRGSESAAVAEKVLAIFGDPAVLVEREVRRLAGETPGRTAGPAPRPVPADPPTLVASVEPVTQELPAVEARPPGTAPAARAPLPAGAPPGGGLRAVPPGMARSMEEARRMLAGERSGTRFARRRRRSGRDGGDGEEPGGPEGAGRARGRRPRGGRARAGRARGGWRTGRDRRAGDGWDASGAVAVLAGHPREVAGLVVLALAALLVPLPLAPIAVFPVPAVVWAVGAVIVLSCAGWEVGDKVLGAAVPVFAYSVGGVVAAFVRTGGRFDLMVADFFEVSGVMFVIGTALGVLWLVHRLVSPPAPLTGRTR</sequence>
<feature type="region of interest" description="Disordered" evidence="1">
    <location>
        <begin position="76"/>
        <end position="97"/>
    </location>
</feature>
<feature type="region of interest" description="Disordered" evidence="1">
    <location>
        <begin position="153"/>
        <end position="216"/>
    </location>
</feature>
<keyword evidence="2" id="KW-0472">Membrane</keyword>
<proteinExistence type="predicted"/>
<organism evidence="3 4">
    <name type="scientific">Planomonospora venezuelensis</name>
    <dbReference type="NCBI Taxonomy" id="1999"/>
    <lineage>
        <taxon>Bacteria</taxon>
        <taxon>Bacillati</taxon>
        <taxon>Actinomycetota</taxon>
        <taxon>Actinomycetes</taxon>
        <taxon>Streptosporangiales</taxon>
        <taxon>Streptosporangiaceae</taxon>
        <taxon>Planomonospora</taxon>
    </lineage>
</organism>
<evidence type="ECO:0000256" key="1">
    <source>
        <dbReference type="SAM" id="MobiDB-lite"/>
    </source>
</evidence>
<feature type="region of interest" description="Disordered" evidence="1">
    <location>
        <begin position="112"/>
        <end position="141"/>
    </location>
</feature>
<comment type="caution">
    <text evidence="3">The sequence shown here is derived from an EMBL/GenBank/DDBJ whole genome shotgun (WGS) entry which is preliminary data.</text>
</comment>
<evidence type="ECO:0000256" key="2">
    <source>
        <dbReference type="SAM" id="Phobius"/>
    </source>
</evidence>
<feature type="transmembrane region" description="Helical" evidence="2">
    <location>
        <begin position="263"/>
        <end position="282"/>
    </location>
</feature>
<reference evidence="3 4" key="1">
    <citation type="submission" date="2020-08" db="EMBL/GenBank/DDBJ databases">
        <title>Genomic Encyclopedia of Type Strains, Phase III (KMG-III): the genomes of soil and plant-associated and newly described type strains.</title>
        <authorList>
            <person name="Whitman W."/>
        </authorList>
    </citation>
    <scope>NUCLEOTIDE SEQUENCE [LARGE SCALE GENOMIC DNA]</scope>
    <source>
        <strain evidence="3 4">CECT 3303</strain>
    </source>
</reference>
<gene>
    <name evidence="3" type="ORF">FHS22_004555</name>
</gene>
<feature type="compositionally biased region" description="Basic residues" evidence="1">
    <location>
        <begin position="189"/>
        <end position="203"/>
    </location>
</feature>
<dbReference type="EMBL" id="JACHJJ010000016">
    <property type="protein sequence ID" value="MBB5965267.1"/>
    <property type="molecule type" value="Genomic_DNA"/>
</dbReference>
<accession>A0A841D9H3</accession>
<feature type="transmembrane region" description="Helical" evidence="2">
    <location>
        <begin position="318"/>
        <end position="338"/>
    </location>
</feature>
<protein>
    <submittedName>
        <fullName evidence="3">Uncharacterized protein</fullName>
    </submittedName>
</protein>
<evidence type="ECO:0000313" key="3">
    <source>
        <dbReference type="EMBL" id="MBB5965267.1"/>
    </source>
</evidence>
<keyword evidence="2" id="KW-1133">Transmembrane helix</keyword>
<dbReference type="RefSeq" id="WP_184944537.1">
    <property type="nucleotide sequence ID" value="NZ_BAAAWZ010000001.1"/>
</dbReference>
<dbReference type="Proteomes" id="UP000562352">
    <property type="component" value="Unassembled WGS sequence"/>
</dbReference>
<name>A0A841D9H3_PLAVE</name>
<feature type="transmembrane region" description="Helical" evidence="2">
    <location>
        <begin position="288"/>
        <end position="306"/>
    </location>
</feature>
<feature type="compositionally biased region" description="Low complexity" evidence="1">
    <location>
        <begin position="113"/>
        <end position="127"/>
    </location>
</feature>